<accession>A0ABQ4YS02</accession>
<dbReference type="PANTHER" id="PTHR11439">
    <property type="entry name" value="GAG-POL-RELATED RETROTRANSPOSON"/>
    <property type="match status" value="1"/>
</dbReference>
<dbReference type="CDD" id="cd09272">
    <property type="entry name" value="RNase_HI_RT_Ty1"/>
    <property type="match status" value="1"/>
</dbReference>
<feature type="region of interest" description="Disordered" evidence="2">
    <location>
        <begin position="49"/>
        <end position="73"/>
    </location>
</feature>
<name>A0ABQ4YS02_9ASTR</name>
<feature type="region of interest" description="Disordered" evidence="2">
    <location>
        <begin position="85"/>
        <end position="125"/>
    </location>
</feature>
<feature type="compositionally biased region" description="Low complexity" evidence="2">
    <location>
        <begin position="55"/>
        <end position="64"/>
    </location>
</feature>
<dbReference type="EMBL" id="BQNB010010686">
    <property type="protein sequence ID" value="GJS80638.1"/>
    <property type="molecule type" value="Genomic_DNA"/>
</dbReference>
<feature type="domain" description="Reverse transcriptase Ty1/copia-type" evidence="3">
    <location>
        <begin position="1486"/>
        <end position="1620"/>
    </location>
</feature>
<dbReference type="PANTHER" id="PTHR11439:SF495">
    <property type="entry name" value="REVERSE TRANSCRIPTASE, RNA-DEPENDENT DNA POLYMERASE-RELATED"/>
    <property type="match status" value="1"/>
</dbReference>
<feature type="coiled-coil region" evidence="1">
    <location>
        <begin position="705"/>
        <end position="776"/>
    </location>
</feature>
<dbReference type="InterPro" id="IPR012337">
    <property type="entry name" value="RNaseH-like_sf"/>
</dbReference>
<comment type="caution">
    <text evidence="5">The sequence shown here is derived from an EMBL/GenBank/DDBJ whole genome shotgun (WGS) entry which is preliminary data.</text>
</comment>
<feature type="compositionally biased region" description="Basic and acidic residues" evidence="2">
    <location>
        <begin position="955"/>
        <end position="964"/>
    </location>
</feature>
<protein>
    <submittedName>
        <fullName evidence="5">Retrovirus-related pol polyprotein from transposon TNT 1-94</fullName>
    </submittedName>
</protein>
<evidence type="ECO:0000313" key="5">
    <source>
        <dbReference type="EMBL" id="GJS80638.1"/>
    </source>
</evidence>
<sequence>MASQDVRLSKFEADFKQQQSKMTNKINTVLKAITNRITRALSSDTVKNPKLNVKSTSSVSSAHSYPTEDPQCSTRIHSSINVVTICPKQPDESQNNMSEEEEREEKDNPENINTNPSSPPNPSVSFVIFDEKKLGSKDHGHIILNSVENGPLVWPTVALENGTVRPKTYEELSNKEKLQADFSKDIWDRVKLLMQGTSLSKQERECKLYDEFDKFSYMKGLAVPTFLPGDDPIACMNKAMALLLAVFTSRYPSTNNQLRSSSNQRNQATVQDARVIVQQVQGRQCQNIVDLGSQRNASGSRGNTSGQVKVIKCYNYQAFQTDDLDAYDSDCDDISSAKEVLMANLSSCDSDVLSEVPYSDTSQNDMMNQSVHEFQYSELSPIVDYPDNKITKRKSKSIDKDIVLENNNKELENIVSLRYQNPFYLKRAKRIKPILYDDNVLSKTHDVLSVVDDEDTLILAEESRLKMLEKQNDPITKKEKINITSINYSELNKLAKDFGKHFLSQQELSAEQKFWLQSSDKNSEEPSTSNTPVKIEVLRELPKTTPDTITEGSWDFEHTKKVFLTKIIPWLNKFKDFFKEFDKGILDEITKVQTVFTQMEVVVEQCSIDKKCCEIQQKQFLIENDRLLDKIISQEIVNIVLNSSVIICDSDKKNENSVDTCNKCLELEVAKQLNKEIFQKEKSSDNNNHPEIQEYFEQNDLKAQLQAKNTVISKLKETIHSLRENANPTKVKNNIDEIETINIELEHSVAKLLSENEKLHKEKEHLKKTYKELYDSIKPSRVHAKEQRDSLIANLNSKSMENADLKTQIQEKVFANAAIKNELRKLKGKNVIDTTVSKPYATTIALGMFKLNLEPLALKVLKNKDAHLEYIKHSREHANILWEIVESTRALSPLDSNLDSACKYVQRIQDVLVYIRDTCPCLTRPSEKLVPVTPKNKDKKVRFADPVTSSSNTKKQVDSHKPKDSNQPLLHSTRVIRSTSASGSKPTGNTKNNRISQSSSSNKTNKVKDQPRSVKSRKNKKNRVVKTECNSYVMQSMLNVNSKSICAICNECLFDANHDKCVLDYVHDVNVLSKSKPAKRKSKKQIWKPTGKVYTKIGYKWKPTRCTFTIVRNKCPLTRFTSTKVVHLKETTTKLVFTPTQGILVYSRRPKATKSVGCLNCSMIMVQNLSIKLCEAIMKMSVSLMKHPWRVLHNRKTLSKDKNRTLVEVACTMLIYAKAPLFLWAEVFATACYTHNYSLKCLHHRKTPYELLYDRKPDLSYLHVFGALCYPTNDSEDLGKLKAKADVGNLIGYAPGKKAYRIYNRHTRRIMETIHVDFDELIAMDSEQSSSGHALYEMTPGTLSLGLVPQPPSSTPFVPPIRDEWDTLLQPLFDEYFRPPPCVDHLVPKFAALVSVVSTTSPSHVLTPSAEEADHDIEVAHMDNNPQFGIPIPKPSFEESSSHVVILNNVHSVNQPPEHIKYKEALAESCWIEAMQEELNEFERLEFWELVPHPDHLMIITLKWIYKVKLDELGGVLKNKAQLVTRGYRQEEGIDFEESFSPIAQLEAIHIFLAFATHMNMVVYQMDVKTAFLNGISRKEVYVSQPDGFVDLENPNHVYKLKIALYRLKQAPRACDLVDTPIMEKSKLDADPQGKEVDPTRYHGMIGSLMYLTASRPDLQFDVCMCARYQAKLTEKHLHAITLVSKIPEEVHLEMRSQLTDYGLGFNKIPLYCDNKSVIALYCNNVQHSRSKHIDIRYHCIKEQVENGLVELYFIRTEYQLADIFTKALGRE</sequence>
<feature type="compositionally biased region" description="Polar residues" evidence="2">
    <location>
        <begin position="965"/>
        <end position="1004"/>
    </location>
</feature>
<evidence type="ECO:0000256" key="2">
    <source>
        <dbReference type="SAM" id="MobiDB-lite"/>
    </source>
</evidence>
<proteinExistence type="predicted"/>
<dbReference type="Pfam" id="PF25597">
    <property type="entry name" value="SH3_retrovirus"/>
    <property type="match status" value="1"/>
</dbReference>
<feature type="domain" description="Retroviral polymerase SH3-like" evidence="4">
    <location>
        <begin position="1268"/>
        <end position="1328"/>
    </location>
</feature>
<dbReference type="Proteomes" id="UP001151760">
    <property type="component" value="Unassembled WGS sequence"/>
</dbReference>
<evidence type="ECO:0000313" key="6">
    <source>
        <dbReference type="Proteomes" id="UP001151760"/>
    </source>
</evidence>
<gene>
    <name evidence="5" type="ORF">Tco_0730519</name>
</gene>
<keyword evidence="1" id="KW-0175">Coiled coil</keyword>
<dbReference type="Pfam" id="PF07727">
    <property type="entry name" value="RVT_2"/>
    <property type="match status" value="1"/>
</dbReference>
<evidence type="ECO:0000256" key="1">
    <source>
        <dbReference type="SAM" id="Coils"/>
    </source>
</evidence>
<dbReference type="InterPro" id="IPR057670">
    <property type="entry name" value="SH3_retrovirus"/>
</dbReference>
<feature type="region of interest" description="Disordered" evidence="2">
    <location>
        <begin position="925"/>
        <end position="1023"/>
    </location>
</feature>
<reference evidence="5" key="2">
    <citation type="submission" date="2022-01" db="EMBL/GenBank/DDBJ databases">
        <authorList>
            <person name="Yamashiro T."/>
            <person name="Shiraishi A."/>
            <person name="Satake H."/>
            <person name="Nakayama K."/>
        </authorList>
    </citation>
    <scope>NUCLEOTIDE SEQUENCE</scope>
</reference>
<evidence type="ECO:0000259" key="4">
    <source>
        <dbReference type="Pfam" id="PF25597"/>
    </source>
</evidence>
<feature type="compositionally biased region" description="Basic residues" evidence="2">
    <location>
        <begin position="1014"/>
        <end position="1023"/>
    </location>
</feature>
<evidence type="ECO:0000259" key="3">
    <source>
        <dbReference type="Pfam" id="PF07727"/>
    </source>
</evidence>
<dbReference type="SUPFAM" id="SSF53098">
    <property type="entry name" value="Ribonuclease H-like"/>
    <property type="match status" value="1"/>
</dbReference>
<dbReference type="InterPro" id="IPR013103">
    <property type="entry name" value="RVT_2"/>
</dbReference>
<keyword evidence="6" id="KW-1185">Reference proteome</keyword>
<organism evidence="5 6">
    <name type="scientific">Tanacetum coccineum</name>
    <dbReference type="NCBI Taxonomy" id="301880"/>
    <lineage>
        <taxon>Eukaryota</taxon>
        <taxon>Viridiplantae</taxon>
        <taxon>Streptophyta</taxon>
        <taxon>Embryophyta</taxon>
        <taxon>Tracheophyta</taxon>
        <taxon>Spermatophyta</taxon>
        <taxon>Magnoliopsida</taxon>
        <taxon>eudicotyledons</taxon>
        <taxon>Gunneridae</taxon>
        <taxon>Pentapetalae</taxon>
        <taxon>asterids</taxon>
        <taxon>campanulids</taxon>
        <taxon>Asterales</taxon>
        <taxon>Asteraceae</taxon>
        <taxon>Asteroideae</taxon>
        <taxon>Anthemideae</taxon>
        <taxon>Anthemidinae</taxon>
        <taxon>Tanacetum</taxon>
    </lineage>
</organism>
<reference evidence="5" key="1">
    <citation type="journal article" date="2022" name="Int. J. Mol. Sci.">
        <title>Draft Genome of Tanacetum Coccineum: Genomic Comparison of Closely Related Tanacetum-Family Plants.</title>
        <authorList>
            <person name="Yamashiro T."/>
            <person name="Shiraishi A."/>
            <person name="Nakayama K."/>
            <person name="Satake H."/>
        </authorList>
    </citation>
    <scope>NUCLEOTIDE SEQUENCE</scope>
</reference>